<keyword evidence="3" id="KW-1185">Reference proteome</keyword>
<gene>
    <name evidence="2" type="ORF">CA85_34700</name>
</gene>
<evidence type="ECO:0000256" key="1">
    <source>
        <dbReference type="SAM" id="MobiDB-lite"/>
    </source>
</evidence>
<accession>A0A5C5XRW8</accession>
<sequence length="45" mass="4604">MRAAPLGLKNASFGIHAGNHKTGIPVRQADGGSGFVGNWQEATSP</sequence>
<protein>
    <submittedName>
        <fullName evidence="2">Uncharacterized protein</fullName>
    </submittedName>
</protein>
<feature type="region of interest" description="Disordered" evidence="1">
    <location>
        <begin position="17"/>
        <end position="45"/>
    </location>
</feature>
<dbReference type="Proteomes" id="UP000318053">
    <property type="component" value="Unassembled WGS sequence"/>
</dbReference>
<reference evidence="2 3" key="1">
    <citation type="submission" date="2019-02" db="EMBL/GenBank/DDBJ databases">
        <title>Deep-cultivation of Planctomycetes and their phenomic and genomic characterization uncovers novel biology.</title>
        <authorList>
            <person name="Wiegand S."/>
            <person name="Jogler M."/>
            <person name="Boedeker C."/>
            <person name="Pinto D."/>
            <person name="Vollmers J."/>
            <person name="Rivas-Marin E."/>
            <person name="Kohn T."/>
            <person name="Peeters S.H."/>
            <person name="Heuer A."/>
            <person name="Rast P."/>
            <person name="Oberbeckmann S."/>
            <person name="Bunk B."/>
            <person name="Jeske O."/>
            <person name="Meyerdierks A."/>
            <person name="Storesund J.E."/>
            <person name="Kallscheuer N."/>
            <person name="Luecker S."/>
            <person name="Lage O.M."/>
            <person name="Pohl T."/>
            <person name="Merkel B.J."/>
            <person name="Hornburger P."/>
            <person name="Mueller R.-W."/>
            <person name="Bruemmer F."/>
            <person name="Labrenz M."/>
            <person name="Spormann A.M."/>
            <person name="Op Den Camp H."/>
            <person name="Overmann J."/>
            <person name="Amann R."/>
            <person name="Jetten M.S.M."/>
            <person name="Mascher T."/>
            <person name="Medema M.H."/>
            <person name="Devos D.P."/>
            <person name="Kaster A.-K."/>
            <person name="Ovreas L."/>
            <person name="Rohde M."/>
            <person name="Galperin M.Y."/>
            <person name="Jogler C."/>
        </authorList>
    </citation>
    <scope>NUCLEOTIDE SEQUENCE [LARGE SCALE GENOMIC DNA]</scope>
    <source>
        <strain evidence="2 3">CA85</strain>
    </source>
</reference>
<evidence type="ECO:0000313" key="2">
    <source>
        <dbReference type="EMBL" id="TWT65123.1"/>
    </source>
</evidence>
<organism evidence="2 3">
    <name type="scientific">Allorhodopirellula solitaria</name>
    <dbReference type="NCBI Taxonomy" id="2527987"/>
    <lineage>
        <taxon>Bacteria</taxon>
        <taxon>Pseudomonadati</taxon>
        <taxon>Planctomycetota</taxon>
        <taxon>Planctomycetia</taxon>
        <taxon>Pirellulales</taxon>
        <taxon>Pirellulaceae</taxon>
        <taxon>Allorhodopirellula</taxon>
    </lineage>
</organism>
<name>A0A5C5XRW8_9BACT</name>
<proteinExistence type="predicted"/>
<dbReference type="AlphaFoldDB" id="A0A5C5XRW8"/>
<dbReference type="EMBL" id="SJPK01000008">
    <property type="protein sequence ID" value="TWT65123.1"/>
    <property type="molecule type" value="Genomic_DNA"/>
</dbReference>
<comment type="caution">
    <text evidence="2">The sequence shown here is derived from an EMBL/GenBank/DDBJ whole genome shotgun (WGS) entry which is preliminary data.</text>
</comment>
<evidence type="ECO:0000313" key="3">
    <source>
        <dbReference type="Proteomes" id="UP000318053"/>
    </source>
</evidence>